<dbReference type="KEGG" id="cint:HZF06_08385"/>
<dbReference type="GO" id="GO:0016740">
    <property type="term" value="F:transferase activity"/>
    <property type="evidence" value="ECO:0007669"/>
    <property type="project" value="UniProtKB-KW"/>
</dbReference>
<dbReference type="AlphaFoldDB" id="A0A7D6ZSM0"/>
<evidence type="ECO:0000313" key="6">
    <source>
        <dbReference type="Proteomes" id="UP000512286"/>
    </source>
</evidence>
<evidence type="ECO:0000256" key="4">
    <source>
        <dbReference type="ARBA" id="ARBA00022825"/>
    </source>
</evidence>
<keyword evidence="2" id="KW-0645">Protease</keyword>
<protein>
    <submittedName>
        <fullName evidence="5">Type 1 glutamine amidotransferase-like domain-containing protein</fullName>
    </submittedName>
</protein>
<dbReference type="RefSeq" id="WP_181603150.1">
    <property type="nucleotide sequence ID" value="NZ_CP059378.1"/>
</dbReference>
<keyword evidence="4" id="KW-0720">Serine protease</keyword>
<dbReference type="InterPro" id="IPR005320">
    <property type="entry name" value="Peptidase_S51"/>
</dbReference>
<sequence>MINILLSGYNFGEEWAKDTIKKYIGSEDKIVVIPFAFSEAWINNSNDWDNAYSREYGKYYRELIKPFGEIGVSEDNITWINFFKDKNEDMKKAIEESDVVFFTGGLPDRAVERVLDKGLLNYISKAKIVMGASAGALMQLKDYHISPDEDYSEFSYQSGLGLIKSNFYIEVHYEDTEVQYSCIKKVLKEKTDTVYAIKEQGGIILDDDKLILLGDVTTLGG</sequence>
<evidence type="ECO:0000256" key="1">
    <source>
        <dbReference type="ARBA" id="ARBA00006534"/>
    </source>
</evidence>
<evidence type="ECO:0000256" key="3">
    <source>
        <dbReference type="ARBA" id="ARBA00022801"/>
    </source>
</evidence>
<proteinExistence type="inferred from homology"/>
<comment type="similarity">
    <text evidence="1">Belongs to the peptidase S51 family.</text>
</comment>
<dbReference type="EMBL" id="CP059378">
    <property type="protein sequence ID" value="QLY81583.1"/>
    <property type="molecule type" value="Genomic_DNA"/>
</dbReference>
<keyword evidence="3" id="KW-0378">Hydrolase</keyword>
<dbReference type="Proteomes" id="UP000512286">
    <property type="component" value="Chromosome"/>
</dbReference>
<dbReference type="GO" id="GO:0008236">
    <property type="term" value="F:serine-type peptidase activity"/>
    <property type="evidence" value="ECO:0007669"/>
    <property type="project" value="UniProtKB-KW"/>
</dbReference>
<organism evidence="5 6">
    <name type="scientific">Clostridium intestinale</name>
    <dbReference type="NCBI Taxonomy" id="36845"/>
    <lineage>
        <taxon>Bacteria</taxon>
        <taxon>Bacillati</taxon>
        <taxon>Bacillota</taxon>
        <taxon>Clostridia</taxon>
        <taxon>Eubacteriales</taxon>
        <taxon>Clostridiaceae</taxon>
        <taxon>Clostridium</taxon>
    </lineage>
</organism>
<dbReference type="GO" id="GO:0006508">
    <property type="term" value="P:proteolysis"/>
    <property type="evidence" value="ECO:0007669"/>
    <property type="project" value="UniProtKB-KW"/>
</dbReference>
<dbReference type="InterPro" id="IPR029062">
    <property type="entry name" value="Class_I_gatase-like"/>
</dbReference>
<evidence type="ECO:0000256" key="2">
    <source>
        <dbReference type="ARBA" id="ARBA00022670"/>
    </source>
</evidence>
<dbReference type="Gene3D" id="3.40.50.880">
    <property type="match status" value="1"/>
</dbReference>
<dbReference type="SUPFAM" id="SSF52317">
    <property type="entry name" value="Class I glutamine amidotransferase-like"/>
    <property type="match status" value="1"/>
</dbReference>
<keyword evidence="5" id="KW-0315">Glutamine amidotransferase</keyword>
<evidence type="ECO:0000313" key="5">
    <source>
        <dbReference type="EMBL" id="QLY81583.1"/>
    </source>
</evidence>
<name>A0A7D6ZSM0_9CLOT</name>
<keyword evidence="5" id="KW-0808">Transferase</keyword>
<gene>
    <name evidence="5" type="ORF">HZF06_08385</name>
</gene>
<dbReference type="Pfam" id="PF03575">
    <property type="entry name" value="Peptidase_S51"/>
    <property type="match status" value="1"/>
</dbReference>
<reference evidence="5 6" key="1">
    <citation type="submission" date="2020-07" db="EMBL/GenBank/DDBJ databases">
        <title>Electron transfer.</title>
        <authorList>
            <person name="Huang L."/>
            <person name="Liu X."/>
            <person name="Zhou S."/>
        </authorList>
    </citation>
    <scope>NUCLEOTIDE SEQUENCE [LARGE SCALE GENOMIC DNA]</scope>
    <source>
        <strain evidence="5 6">Lx1</strain>
    </source>
</reference>
<accession>A0A7D6ZSM0</accession>